<dbReference type="Gramene" id="ERN16742">
    <property type="protein sequence ID" value="ERN16742"/>
    <property type="gene ID" value="AMTR_s00057p00024910"/>
</dbReference>
<sequence>MERTLSKTPRVVPSDAPKELDSVGCLAANPVLSARNEEYFMPKDTRMEEGNKGNLYDKNSFIENMGELISTPLPENDDLEFMFIGGSLAELPLCDSLLPFPDNFDLDKKFPPLGDLFNQDAMSLSENSPLESIFTLNPLLIDIDIDLDKDFPH</sequence>
<reference evidence="2" key="1">
    <citation type="journal article" date="2013" name="Science">
        <title>The Amborella genome and the evolution of flowering plants.</title>
        <authorList>
            <consortium name="Amborella Genome Project"/>
        </authorList>
    </citation>
    <scope>NUCLEOTIDE SEQUENCE [LARGE SCALE GENOMIC DNA]</scope>
</reference>
<gene>
    <name evidence="1" type="ORF">AMTR_s00057p00024910</name>
</gene>
<organism evidence="1 2">
    <name type="scientific">Amborella trichopoda</name>
    <dbReference type="NCBI Taxonomy" id="13333"/>
    <lineage>
        <taxon>Eukaryota</taxon>
        <taxon>Viridiplantae</taxon>
        <taxon>Streptophyta</taxon>
        <taxon>Embryophyta</taxon>
        <taxon>Tracheophyta</taxon>
        <taxon>Spermatophyta</taxon>
        <taxon>Magnoliopsida</taxon>
        <taxon>Amborellales</taxon>
        <taxon>Amborellaceae</taxon>
        <taxon>Amborella</taxon>
    </lineage>
</organism>
<keyword evidence="2" id="KW-1185">Reference proteome</keyword>
<evidence type="ECO:0000313" key="1">
    <source>
        <dbReference type="EMBL" id="ERN16742.1"/>
    </source>
</evidence>
<protein>
    <submittedName>
        <fullName evidence="1">Uncharacterized protein</fullName>
    </submittedName>
</protein>
<dbReference type="HOGENOM" id="CLU_1715693_0_0_1"/>
<name>U5D5N1_AMBTC</name>
<dbReference type="EMBL" id="KI392405">
    <property type="protein sequence ID" value="ERN16742.1"/>
    <property type="molecule type" value="Genomic_DNA"/>
</dbReference>
<evidence type="ECO:0000313" key="2">
    <source>
        <dbReference type="Proteomes" id="UP000017836"/>
    </source>
</evidence>
<accession>U5D5N1</accession>
<dbReference type="AlphaFoldDB" id="U5D5N1"/>
<proteinExistence type="predicted"/>
<dbReference type="Proteomes" id="UP000017836">
    <property type="component" value="Unassembled WGS sequence"/>
</dbReference>